<dbReference type="Proteomes" id="UP001310386">
    <property type="component" value="Unassembled WGS sequence"/>
</dbReference>
<dbReference type="PROSITE" id="PS51272">
    <property type="entry name" value="SLH"/>
    <property type="match status" value="1"/>
</dbReference>
<feature type="domain" description="SLH" evidence="1">
    <location>
        <begin position="197"/>
        <end position="255"/>
    </location>
</feature>
<dbReference type="InterPro" id="IPR001119">
    <property type="entry name" value="SLH_dom"/>
</dbReference>
<dbReference type="InterPro" id="IPR017853">
    <property type="entry name" value="GH"/>
</dbReference>
<dbReference type="SUPFAM" id="SSF51445">
    <property type="entry name" value="(Trans)glycosidases"/>
    <property type="match status" value="1"/>
</dbReference>
<dbReference type="GO" id="GO:0016787">
    <property type="term" value="F:hydrolase activity"/>
    <property type="evidence" value="ECO:0007669"/>
    <property type="project" value="UniProtKB-KW"/>
</dbReference>
<dbReference type="Pfam" id="PF08924">
    <property type="entry name" value="Rv2525c_GlyHyd-like"/>
    <property type="match status" value="1"/>
</dbReference>
<proteinExistence type="predicted"/>
<dbReference type="InterPro" id="IPR051465">
    <property type="entry name" value="Cell_Envelope_Struct_Comp"/>
</dbReference>
<name>A0ABU5ZD11_9BACL</name>
<evidence type="ECO:0000259" key="1">
    <source>
        <dbReference type="PROSITE" id="PS51272"/>
    </source>
</evidence>
<dbReference type="Gene3D" id="3.20.20.80">
    <property type="entry name" value="Glycosidases"/>
    <property type="match status" value="1"/>
</dbReference>
<evidence type="ECO:0000313" key="2">
    <source>
        <dbReference type="EMBL" id="MEB3100384.1"/>
    </source>
</evidence>
<dbReference type="EMBL" id="JAYJLD010000002">
    <property type="protein sequence ID" value="MEB3100384.1"/>
    <property type="molecule type" value="Genomic_DNA"/>
</dbReference>
<protein>
    <submittedName>
        <fullName evidence="2">Glycoside hydrolase domain-containing protein</fullName>
    </submittedName>
</protein>
<reference evidence="2" key="1">
    <citation type="submission" date="2023-12" db="EMBL/GenBank/DDBJ databases">
        <title>Fervidustalea candida gen. nov., sp. nov., a novel member of the family Paenibacillaceae isolated from a geothermal area.</title>
        <authorList>
            <person name="Li W.-J."/>
            <person name="Jiao J.-Y."/>
            <person name="Chen Y."/>
        </authorList>
    </citation>
    <scope>NUCLEOTIDE SEQUENCE</scope>
    <source>
        <strain evidence="2">SYSU GA230002</strain>
    </source>
</reference>
<sequence length="255" mass="27355">MKGIDCATPLTLDNAKAVAALGYEFVCRYLVPAAYAWKRLTRTEAQALTEAGLQIISVWETSANRAAGGAAAGQIDGPLALNEAQTVGQPAGTAIYFAVDYDARPADYDAIENYLRAAAAALPGYSVGVYGSYAVVEEMALREACGHFWQTYAWSRGQRSSHANLYQYQNEVTVAGIQADLDESFGNEGFWNTAAAPTGPFPDVPPDRWSASAIEIVKNAGLMVGFPDGTFRPTQPTTREELAVVLAKLLTMIET</sequence>
<evidence type="ECO:0000313" key="3">
    <source>
        <dbReference type="Proteomes" id="UP001310386"/>
    </source>
</evidence>
<comment type="caution">
    <text evidence="2">The sequence shown here is derived from an EMBL/GenBank/DDBJ whole genome shotgun (WGS) entry which is preliminary data.</text>
</comment>
<dbReference type="PANTHER" id="PTHR43308">
    <property type="entry name" value="OUTER MEMBRANE PROTEIN ALPHA-RELATED"/>
    <property type="match status" value="1"/>
</dbReference>
<keyword evidence="2" id="KW-0378">Hydrolase</keyword>
<organism evidence="2 3">
    <name type="scientific">Ferviditalea candida</name>
    <dbReference type="NCBI Taxonomy" id="3108399"/>
    <lineage>
        <taxon>Bacteria</taxon>
        <taxon>Bacillati</taxon>
        <taxon>Bacillota</taxon>
        <taxon>Bacilli</taxon>
        <taxon>Bacillales</taxon>
        <taxon>Paenibacillaceae</taxon>
        <taxon>Ferviditalea</taxon>
    </lineage>
</organism>
<keyword evidence="3" id="KW-1185">Reference proteome</keyword>
<dbReference type="Pfam" id="PF00395">
    <property type="entry name" value="SLH"/>
    <property type="match status" value="1"/>
</dbReference>
<gene>
    <name evidence="2" type="ORF">VF724_01760</name>
</gene>
<accession>A0ABU5ZD11</accession>
<dbReference type="InterPro" id="IPR015020">
    <property type="entry name" value="Rv2525c-like_Glyco_Hydro-like"/>
</dbReference>